<evidence type="ECO:0000313" key="2">
    <source>
        <dbReference type="Proteomes" id="UP001386955"/>
    </source>
</evidence>
<reference evidence="1 2" key="1">
    <citation type="submission" date="2024-01" db="EMBL/GenBank/DDBJ databases">
        <title>The genomes of 5 underutilized Papilionoideae crops provide insights into root nodulation and disease resistanc.</title>
        <authorList>
            <person name="Jiang F."/>
        </authorList>
    </citation>
    <scope>NUCLEOTIDE SEQUENCE [LARGE SCALE GENOMIC DNA]</scope>
    <source>
        <strain evidence="1">DUOXIRENSHENG_FW03</strain>
        <tissue evidence="1">Leaves</tissue>
    </source>
</reference>
<dbReference type="PANTHER" id="PTHR38146:SF8">
    <property type="entry name" value="TIFY DOMAIN-CONTAINING PROTEIN"/>
    <property type="match status" value="1"/>
</dbReference>
<keyword evidence="2" id="KW-1185">Reference proteome</keyword>
<dbReference type="AlphaFoldDB" id="A0AAN9NDP0"/>
<dbReference type="Proteomes" id="UP001386955">
    <property type="component" value="Unassembled WGS sequence"/>
</dbReference>
<protein>
    <submittedName>
        <fullName evidence="1">Uncharacterized protein</fullName>
    </submittedName>
</protein>
<evidence type="ECO:0000313" key="1">
    <source>
        <dbReference type="EMBL" id="KAK7370481.1"/>
    </source>
</evidence>
<proteinExistence type="predicted"/>
<dbReference type="PANTHER" id="PTHR38146">
    <property type="entry name" value="30S RIBOSOMAL PROTEIN S12, CHLOROPLASTIC"/>
    <property type="match status" value="1"/>
</dbReference>
<comment type="caution">
    <text evidence="1">The sequence shown here is derived from an EMBL/GenBank/DDBJ whole genome shotgun (WGS) entry which is preliminary data.</text>
</comment>
<accession>A0AAN9NDP0</accession>
<organism evidence="1 2">
    <name type="scientific">Psophocarpus tetragonolobus</name>
    <name type="common">Winged bean</name>
    <name type="synonym">Dolichos tetragonolobus</name>
    <dbReference type="NCBI Taxonomy" id="3891"/>
    <lineage>
        <taxon>Eukaryota</taxon>
        <taxon>Viridiplantae</taxon>
        <taxon>Streptophyta</taxon>
        <taxon>Embryophyta</taxon>
        <taxon>Tracheophyta</taxon>
        <taxon>Spermatophyta</taxon>
        <taxon>Magnoliopsida</taxon>
        <taxon>eudicotyledons</taxon>
        <taxon>Gunneridae</taxon>
        <taxon>Pentapetalae</taxon>
        <taxon>rosids</taxon>
        <taxon>fabids</taxon>
        <taxon>Fabales</taxon>
        <taxon>Fabaceae</taxon>
        <taxon>Papilionoideae</taxon>
        <taxon>50 kb inversion clade</taxon>
        <taxon>NPAAA clade</taxon>
        <taxon>indigoferoid/millettioid clade</taxon>
        <taxon>Phaseoleae</taxon>
        <taxon>Psophocarpus</taxon>
    </lineage>
</organism>
<dbReference type="EMBL" id="JAYMYS010000180">
    <property type="protein sequence ID" value="KAK7370481.1"/>
    <property type="molecule type" value="Genomic_DNA"/>
</dbReference>
<name>A0AAN9NDP0_PSOTE</name>
<sequence length="305" mass="33181">MHHLCPRSRRHPSLSRGFAACQALVRFFALHRIKPHAPPLVRAPVNSFETTGVSNPIRSPSFRLSVSVSAQQSAFAVGVLSDLYAFHRSTGNSLCPYHALRPIIPDNACILCLTAAAGTELADAYSPDTVIASSPGKEESGPCLSPSVADHPLGPATDHRLGKLLPHQLANQTRAPPRADSSFCSSAYGVLAAVSSCCSPPKGRFLRVTHPSATGNTTSRPTCMYKADSELSFIPRHNLYPGASYSTGVRSQKYSPPTPRAIPRASYPFSIIIRSRHPNRKTYIGFRDNQARTDNFHHVKVTLYR</sequence>
<gene>
    <name evidence="1" type="ORF">VNO78_37613</name>
</gene>